<dbReference type="EMBL" id="DTDJ01000052">
    <property type="protein sequence ID" value="HGL18433.1"/>
    <property type="molecule type" value="Genomic_DNA"/>
</dbReference>
<dbReference type="CDD" id="cd18809">
    <property type="entry name" value="SF1_C_RecD"/>
    <property type="match status" value="1"/>
</dbReference>
<comment type="caution">
    <text evidence="2">The sequence shown here is derived from an EMBL/GenBank/DDBJ whole genome shotgun (WGS) entry which is preliminary data.</text>
</comment>
<dbReference type="PANTHER" id="PTHR47642:SF7">
    <property type="entry name" value="ATP-DEPENDENT DNA HELICASE PIF1"/>
    <property type="match status" value="1"/>
</dbReference>
<dbReference type="InterPro" id="IPR003593">
    <property type="entry name" value="AAA+_ATPase"/>
</dbReference>
<sequence>MASFNPETNPQFKKAFELVSNTSKNVLITGRAGTGKSTFLRHLKENLEKNFAILAPTGISAVNVGGQTIHSFFGFRPDITLERVSRLDPTPSKRKLYESLETLIIDEVSMVRADLFDCVERFLKIWGPWPGKPFGGIQILLIGDLYQLPPVVKYKEKDIFSAIYETPYFFSSKAFKENSFEHIEFEKVYRQKDQKFLEILNKIRTGTIDDETLKVLNGRVIPDFKPSEENIYVYLTTTNAKADSLNEGELQKLKGQIYEFQATMLGKIEEDELPAPPLLKIKEGAQIMLVSNDPNGRWVNGDVGRVLSIYPERATVVVKLNRGDVVEVTPNTWEIYEYYYNEQKKEIDVRVIGTYVQIPMKLAWAITIHKSQGLTFERIIVDLEKGTFAHGQLYVALSRCTSLEGIVLTRPVKKDDIKLDRVVVKFLTELQCRKAE</sequence>
<dbReference type="GO" id="GO:0000723">
    <property type="term" value="P:telomere maintenance"/>
    <property type="evidence" value="ECO:0007669"/>
    <property type="project" value="InterPro"/>
</dbReference>
<dbReference type="AlphaFoldDB" id="A0A7V4E5A0"/>
<dbReference type="Gene3D" id="3.40.50.300">
    <property type="entry name" value="P-loop containing nucleotide triphosphate hydrolases"/>
    <property type="match status" value="2"/>
</dbReference>
<dbReference type="InterPro" id="IPR051055">
    <property type="entry name" value="PIF1_helicase"/>
</dbReference>
<feature type="domain" description="AAA+ ATPase" evidence="1">
    <location>
        <begin position="22"/>
        <end position="324"/>
    </location>
</feature>
<dbReference type="CDD" id="cd18037">
    <property type="entry name" value="DEXSc_Pif1_like"/>
    <property type="match status" value="1"/>
</dbReference>
<proteinExistence type="predicted"/>
<accession>A0A7V4E5A0</accession>
<dbReference type="SMART" id="SM00382">
    <property type="entry name" value="AAA"/>
    <property type="match status" value="1"/>
</dbReference>
<dbReference type="InterPro" id="IPR027417">
    <property type="entry name" value="P-loop_NTPase"/>
</dbReference>
<dbReference type="PANTHER" id="PTHR47642">
    <property type="entry name" value="ATP-DEPENDENT DNA HELICASE"/>
    <property type="match status" value="1"/>
</dbReference>
<evidence type="ECO:0000313" key="2">
    <source>
        <dbReference type="EMBL" id="HGL18433.1"/>
    </source>
</evidence>
<dbReference type="InterPro" id="IPR010285">
    <property type="entry name" value="DNA_helicase_pif1-like_DEAD"/>
</dbReference>
<protein>
    <submittedName>
        <fullName evidence="2">AAA family ATPase</fullName>
    </submittedName>
</protein>
<dbReference type="GO" id="GO:0006281">
    <property type="term" value="P:DNA repair"/>
    <property type="evidence" value="ECO:0007669"/>
    <property type="project" value="InterPro"/>
</dbReference>
<gene>
    <name evidence="2" type="ORF">ENU66_08915</name>
</gene>
<name>A0A7V4E5A0_UNCW3</name>
<evidence type="ECO:0000259" key="1">
    <source>
        <dbReference type="SMART" id="SM00382"/>
    </source>
</evidence>
<dbReference type="GO" id="GO:0003678">
    <property type="term" value="F:DNA helicase activity"/>
    <property type="evidence" value="ECO:0007669"/>
    <property type="project" value="InterPro"/>
</dbReference>
<organism evidence="2">
    <name type="scientific">candidate division WOR-3 bacterium</name>
    <dbReference type="NCBI Taxonomy" id="2052148"/>
    <lineage>
        <taxon>Bacteria</taxon>
        <taxon>Bacteria division WOR-3</taxon>
    </lineage>
</organism>
<dbReference type="Pfam" id="PF05970">
    <property type="entry name" value="PIF1"/>
    <property type="match status" value="1"/>
</dbReference>
<dbReference type="SUPFAM" id="SSF52540">
    <property type="entry name" value="P-loop containing nucleoside triphosphate hydrolases"/>
    <property type="match status" value="2"/>
</dbReference>
<reference evidence="2" key="1">
    <citation type="journal article" date="2020" name="mSystems">
        <title>Genome- and Community-Level Interaction Insights into Carbon Utilization and Element Cycling Functions of Hydrothermarchaeota in Hydrothermal Sediment.</title>
        <authorList>
            <person name="Zhou Z."/>
            <person name="Liu Y."/>
            <person name="Xu W."/>
            <person name="Pan J."/>
            <person name="Luo Z.H."/>
            <person name="Li M."/>
        </authorList>
    </citation>
    <scope>NUCLEOTIDE SEQUENCE [LARGE SCALE GENOMIC DNA]</scope>
    <source>
        <strain evidence="2">SpSt-69</strain>
    </source>
</reference>
<dbReference type="FunFam" id="3.40.50.300:FF:001498">
    <property type="entry name" value="ATP-dependent DNA helicase"/>
    <property type="match status" value="1"/>
</dbReference>